<dbReference type="EMBL" id="FUXX01000012">
    <property type="protein sequence ID" value="SKA60883.1"/>
    <property type="molecule type" value="Genomic_DNA"/>
</dbReference>
<keyword evidence="3" id="KW-1185">Reference proteome</keyword>
<keyword evidence="1" id="KW-0472">Membrane</keyword>
<keyword evidence="1" id="KW-1133">Transmembrane helix</keyword>
<sequence length="180" mass="20494">MNWHNIGPFSAFFLENALFCGYTLLAALSACSVIRLLKLEELSQKQKLQPVYFQRTILNKTQQKISLLLLLLALAGILVYQPASFTVNSILSRFFDCSIFLLGSETWENFIVFVVLPLATFNFIGSVGSTIWLSKLIHRLSLENVLEQRSFIHYLVVAILEWCGIIFLTAGLICVMRYYS</sequence>
<feature type="transmembrane region" description="Helical" evidence="1">
    <location>
        <begin position="110"/>
        <end position="133"/>
    </location>
</feature>
<feature type="transmembrane region" description="Helical" evidence="1">
    <location>
        <begin position="154"/>
        <end position="179"/>
    </location>
</feature>
<feature type="transmembrane region" description="Helical" evidence="1">
    <location>
        <begin position="12"/>
        <end position="37"/>
    </location>
</feature>
<evidence type="ECO:0000313" key="3">
    <source>
        <dbReference type="Proteomes" id="UP000242432"/>
    </source>
</evidence>
<accession>A0A1T4V7G3</accession>
<reference evidence="3" key="1">
    <citation type="submission" date="2017-02" db="EMBL/GenBank/DDBJ databases">
        <authorList>
            <person name="Varghese N."/>
            <person name="Submissions S."/>
        </authorList>
    </citation>
    <scope>NUCLEOTIDE SEQUENCE [LARGE SCALE GENOMIC DNA]</scope>
    <source>
        <strain evidence="3">DSM 3072</strain>
    </source>
</reference>
<proteinExistence type="predicted"/>
<evidence type="ECO:0000313" key="2">
    <source>
        <dbReference type="EMBL" id="SKA60883.1"/>
    </source>
</evidence>
<feature type="transmembrane region" description="Helical" evidence="1">
    <location>
        <begin position="65"/>
        <end position="83"/>
    </location>
</feature>
<gene>
    <name evidence="2" type="ORF">SAMN02745213_00971</name>
</gene>
<dbReference type="RefSeq" id="WP_078928491.1">
    <property type="nucleotide sequence ID" value="NZ_FUXX01000012.1"/>
</dbReference>
<organism evidence="2 3">
    <name type="scientific">Succinivibrio dextrinosolvens DSM 3072</name>
    <dbReference type="NCBI Taxonomy" id="1123324"/>
    <lineage>
        <taxon>Bacteria</taxon>
        <taxon>Pseudomonadati</taxon>
        <taxon>Pseudomonadota</taxon>
        <taxon>Gammaproteobacteria</taxon>
        <taxon>Aeromonadales</taxon>
        <taxon>Succinivibrionaceae</taxon>
        <taxon>Succinivibrio</taxon>
    </lineage>
</organism>
<protein>
    <submittedName>
        <fullName evidence="2">Uncharacterized protein</fullName>
    </submittedName>
</protein>
<dbReference type="Proteomes" id="UP000242432">
    <property type="component" value="Unassembled WGS sequence"/>
</dbReference>
<keyword evidence="1" id="KW-0812">Transmembrane</keyword>
<evidence type="ECO:0000256" key="1">
    <source>
        <dbReference type="SAM" id="Phobius"/>
    </source>
</evidence>
<name>A0A1T4V7G3_9GAMM</name>
<dbReference type="AlphaFoldDB" id="A0A1T4V7G3"/>